<dbReference type="RefSeq" id="WP_076000892.1">
    <property type="nucleotide sequence ID" value="NZ_PKUS01000007.1"/>
</dbReference>
<evidence type="ECO:0000313" key="2">
    <source>
        <dbReference type="Proteomes" id="UP000235005"/>
    </source>
</evidence>
<comment type="caution">
    <text evidence="1">The sequence shown here is derived from an EMBL/GenBank/DDBJ whole genome shotgun (WGS) entry which is preliminary data.</text>
</comment>
<accession>A0A2N5X4D6</accession>
<dbReference type="AlphaFoldDB" id="A0A2N5X4D6"/>
<proteinExistence type="predicted"/>
<dbReference type="Proteomes" id="UP000235005">
    <property type="component" value="Unassembled WGS sequence"/>
</dbReference>
<organism evidence="1 2">
    <name type="scientific">Pseudohalioglobus lutimaris</name>
    <dbReference type="NCBI Taxonomy" id="1737061"/>
    <lineage>
        <taxon>Bacteria</taxon>
        <taxon>Pseudomonadati</taxon>
        <taxon>Pseudomonadota</taxon>
        <taxon>Gammaproteobacteria</taxon>
        <taxon>Cellvibrionales</taxon>
        <taxon>Halieaceae</taxon>
        <taxon>Pseudohalioglobus</taxon>
    </lineage>
</organism>
<dbReference type="OrthoDB" id="5740813at2"/>
<name>A0A2N5X4D6_9GAMM</name>
<gene>
    <name evidence="1" type="ORF">C0039_07300</name>
</gene>
<keyword evidence="2" id="KW-1185">Reference proteome</keyword>
<dbReference type="EMBL" id="PKUS01000007">
    <property type="protein sequence ID" value="PLW69332.1"/>
    <property type="molecule type" value="Genomic_DNA"/>
</dbReference>
<evidence type="ECO:0000313" key="1">
    <source>
        <dbReference type="EMBL" id="PLW69332.1"/>
    </source>
</evidence>
<sequence length="171" mass="18537">MFTWTKRLLLTVSFLALITANILTLTSAAFNTAVSGLLGTALGIRTVSGVMQTQLANQDRAIRKQAAVQTRRKAATRRFGSRLATRTRRVAAKSIAAIPAEAIPFIGIGVLIADTGYELYAACETITDLDQLYQELGMADEVPDDVMHTVCDPTLPDAAEIWDSVIRSKQP</sequence>
<protein>
    <submittedName>
        <fullName evidence="1">Uncharacterized protein</fullName>
    </submittedName>
</protein>
<reference evidence="1 2" key="1">
    <citation type="submission" date="2018-01" db="EMBL/GenBank/DDBJ databases">
        <title>The draft genome sequence of Halioglobus lutimaris HF004.</title>
        <authorList>
            <person name="Du Z.-J."/>
            <person name="Shi M.-J."/>
        </authorList>
    </citation>
    <scope>NUCLEOTIDE SEQUENCE [LARGE SCALE GENOMIC DNA]</scope>
    <source>
        <strain evidence="1 2">HF004</strain>
    </source>
</reference>